<sequence length="68" mass="7859">MRSGDDSPAERPSPRLRRISRRPGFIGTVFFGTVFFGAVFFGAVFRRGAEFRRAPRVRPWRTVTIERT</sequence>
<protein>
    <submittedName>
        <fullName evidence="2">Uncharacterized protein</fullName>
    </submittedName>
</protein>
<keyword evidence="1" id="KW-1133">Transmembrane helix</keyword>
<evidence type="ECO:0000313" key="2">
    <source>
        <dbReference type="EMBL" id="GAA1193888.1"/>
    </source>
</evidence>
<comment type="caution">
    <text evidence="2">The sequence shown here is derived from an EMBL/GenBank/DDBJ whole genome shotgun (WGS) entry which is preliminary data.</text>
</comment>
<organism evidence="2 3">
    <name type="scientific">Prauserella alba</name>
    <dbReference type="NCBI Taxonomy" id="176898"/>
    <lineage>
        <taxon>Bacteria</taxon>
        <taxon>Bacillati</taxon>
        <taxon>Actinomycetota</taxon>
        <taxon>Actinomycetes</taxon>
        <taxon>Pseudonocardiales</taxon>
        <taxon>Pseudonocardiaceae</taxon>
        <taxon>Prauserella</taxon>
    </lineage>
</organism>
<gene>
    <name evidence="2" type="ORF">GCM10009675_05780</name>
</gene>
<evidence type="ECO:0000313" key="3">
    <source>
        <dbReference type="Proteomes" id="UP001500467"/>
    </source>
</evidence>
<evidence type="ECO:0000256" key="1">
    <source>
        <dbReference type="SAM" id="Phobius"/>
    </source>
</evidence>
<keyword evidence="1" id="KW-0472">Membrane</keyword>
<dbReference type="Proteomes" id="UP001500467">
    <property type="component" value="Unassembled WGS sequence"/>
</dbReference>
<name>A0ABN1V486_9PSEU</name>
<feature type="transmembrane region" description="Helical" evidence="1">
    <location>
        <begin position="24"/>
        <end position="45"/>
    </location>
</feature>
<dbReference type="EMBL" id="BAAALM010000002">
    <property type="protein sequence ID" value="GAA1193888.1"/>
    <property type="molecule type" value="Genomic_DNA"/>
</dbReference>
<accession>A0ABN1V486</accession>
<reference evidence="2 3" key="1">
    <citation type="journal article" date="2019" name="Int. J. Syst. Evol. Microbiol.">
        <title>The Global Catalogue of Microorganisms (GCM) 10K type strain sequencing project: providing services to taxonomists for standard genome sequencing and annotation.</title>
        <authorList>
            <consortium name="The Broad Institute Genomics Platform"/>
            <consortium name="The Broad Institute Genome Sequencing Center for Infectious Disease"/>
            <person name="Wu L."/>
            <person name="Ma J."/>
        </authorList>
    </citation>
    <scope>NUCLEOTIDE SEQUENCE [LARGE SCALE GENOMIC DNA]</scope>
    <source>
        <strain evidence="2 3">JCM 13022</strain>
    </source>
</reference>
<keyword evidence="1" id="KW-0812">Transmembrane</keyword>
<keyword evidence="3" id="KW-1185">Reference proteome</keyword>
<proteinExistence type="predicted"/>